<proteinExistence type="predicted"/>
<dbReference type="AlphaFoldDB" id="A0A914QD35"/>
<reference evidence="2" key="1">
    <citation type="submission" date="2022-11" db="UniProtKB">
        <authorList>
            <consortium name="WormBaseParasite"/>
        </authorList>
    </citation>
    <scope>IDENTIFICATION</scope>
</reference>
<evidence type="ECO:0000313" key="2">
    <source>
        <dbReference type="WBParaSite" id="PDA_v2.g27233.t1"/>
    </source>
</evidence>
<dbReference type="WBParaSite" id="PDA_v2.g27233.t1">
    <property type="protein sequence ID" value="PDA_v2.g27233.t1"/>
    <property type="gene ID" value="PDA_v2.g27233"/>
</dbReference>
<dbReference type="Proteomes" id="UP000887578">
    <property type="component" value="Unplaced"/>
</dbReference>
<organism evidence="1 2">
    <name type="scientific">Panagrolaimus davidi</name>
    <dbReference type="NCBI Taxonomy" id="227884"/>
    <lineage>
        <taxon>Eukaryota</taxon>
        <taxon>Metazoa</taxon>
        <taxon>Ecdysozoa</taxon>
        <taxon>Nematoda</taxon>
        <taxon>Chromadorea</taxon>
        <taxon>Rhabditida</taxon>
        <taxon>Tylenchina</taxon>
        <taxon>Panagrolaimomorpha</taxon>
        <taxon>Panagrolaimoidea</taxon>
        <taxon>Panagrolaimidae</taxon>
        <taxon>Panagrolaimus</taxon>
    </lineage>
</organism>
<evidence type="ECO:0000313" key="1">
    <source>
        <dbReference type="Proteomes" id="UP000887578"/>
    </source>
</evidence>
<accession>A0A914QD35</accession>
<protein>
    <submittedName>
        <fullName evidence="2">Uncharacterized protein</fullName>
    </submittedName>
</protein>
<sequence>MNPAIEIICLGEFKSAEAEIIHDLCLKVLTNLTMIPTNYELIGKVIADFAEEKLKLAAKLIKMAIKNEPKIYCNPFKAFTDFKNPENFNIEEANWIAKKLSKIDNDEKEETHICNYQNWCKFYSESIPIKFESIAFRCHKMLQNEEFKKCHSNGFSCFLQNIKDFSNLENDLKRLLKDPSPNILNRAGYVYENVYILCFSKNVTENTVREFAKERREYCNKGKVDKNDMELLRIAYVGTCGFYGDDVVPRRLINHCENAMSVVGFEDISAKSAFIHAACTDILEQKYGNRKRENIDFSQSNNIDPSIEMICLGNFKKADAARLEFLCTVALNMVSLCHASLYHNSNLGDFIKDFDEKEQIEIAVKLIKYGLKHGTYDTGESSVKWYPVKSALFEYLEEILIEHPEDEKCDKVWDSWTTEEDDNDLPAKKRRDV</sequence>
<name>A0A914QD35_9BILA</name>
<keyword evidence="1" id="KW-1185">Reference proteome</keyword>